<sequence>MAVIAVAGLIGSGKDTVAEYLVNEHGFKRESFAGSLKNATAAIFGWQRDLLEGHTAESRQWRETVDTWWATRLGIPNLTPRWVLQYIGTDVLRQHFHDDIWVAGIEYKLQKSKENIVISDCRFPNEITALRRINAQIIRVKRGADPTWFEVAKQAMAKGDTSIMQRQFPAVHSSEYSWANTDFDQVLFNDGSLKELYTSVDILAKRTLHSGKPTPVLEVQFL</sequence>
<evidence type="ECO:0008006" key="2">
    <source>
        <dbReference type="Google" id="ProtNLM"/>
    </source>
</evidence>
<gene>
    <name evidence="1" type="ORF">UFOVP116_25</name>
</gene>
<dbReference type="SUPFAM" id="SSF52540">
    <property type="entry name" value="P-loop containing nucleoside triphosphate hydrolases"/>
    <property type="match status" value="1"/>
</dbReference>
<dbReference type="Pfam" id="PF21448">
    <property type="entry name" value="DNMK"/>
    <property type="match status" value="1"/>
</dbReference>
<reference evidence="1" key="1">
    <citation type="submission" date="2020-04" db="EMBL/GenBank/DDBJ databases">
        <authorList>
            <person name="Chiriac C."/>
            <person name="Salcher M."/>
            <person name="Ghai R."/>
            <person name="Kavagutti S V."/>
        </authorList>
    </citation>
    <scope>NUCLEOTIDE SEQUENCE</scope>
</reference>
<dbReference type="InterPro" id="IPR048444">
    <property type="entry name" value="DNMK"/>
</dbReference>
<dbReference type="Gene3D" id="3.40.50.300">
    <property type="entry name" value="P-loop containing nucleotide triphosphate hydrolases"/>
    <property type="match status" value="1"/>
</dbReference>
<accession>A0A6J5L7Q1</accession>
<protein>
    <recommendedName>
        <fullName evidence="2">Deoxynucleoside monophosphate kinase</fullName>
    </recommendedName>
</protein>
<name>A0A6J5L7Q1_9CAUD</name>
<proteinExistence type="predicted"/>
<organism evidence="1">
    <name type="scientific">uncultured Caudovirales phage</name>
    <dbReference type="NCBI Taxonomy" id="2100421"/>
    <lineage>
        <taxon>Viruses</taxon>
        <taxon>Duplodnaviria</taxon>
        <taxon>Heunggongvirae</taxon>
        <taxon>Uroviricota</taxon>
        <taxon>Caudoviricetes</taxon>
        <taxon>Peduoviridae</taxon>
        <taxon>Maltschvirus</taxon>
        <taxon>Maltschvirus maltsch</taxon>
    </lineage>
</organism>
<dbReference type="EMBL" id="LR796237">
    <property type="protein sequence ID" value="CAB4129502.1"/>
    <property type="molecule type" value="Genomic_DNA"/>
</dbReference>
<evidence type="ECO:0000313" key="1">
    <source>
        <dbReference type="EMBL" id="CAB4129502.1"/>
    </source>
</evidence>
<dbReference type="InterPro" id="IPR027417">
    <property type="entry name" value="P-loop_NTPase"/>
</dbReference>